<evidence type="ECO:0000259" key="1">
    <source>
        <dbReference type="Pfam" id="PF12904"/>
    </source>
</evidence>
<name>A0A7X2N1I2_9FIRM</name>
<dbReference type="PANTHER" id="PTHR37836:SF2">
    <property type="entry name" value="DUF4038 DOMAIN-CONTAINING PROTEIN"/>
    <property type="match status" value="1"/>
</dbReference>
<comment type="caution">
    <text evidence="4">The sequence shown here is derived from an EMBL/GenBank/DDBJ whole genome shotgun (WGS) entry which is preliminary data.</text>
</comment>
<dbReference type="InterPro" id="IPR024749">
    <property type="entry name" value="Collagen-bd_put"/>
</dbReference>
<dbReference type="Pfam" id="PF13204">
    <property type="entry name" value="Apiosidase"/>
    <property type="match status" value="1"/>
</dbReference>
<dbReference type="Pfam" id="PF16586">
    <property type="entry name" value="DUF5060"/>
    <property type="match status" value="1"/>
</dbReference>
<dbReference type="InterPro" id="IPR013783">
    <property type="entry name" value="Ig-like_fold"/>
</dbReference>
<keyword evidence="5" id="KW-1185">Reference proteome</keyword>
<gene>
    <name evidence="4" type="ORF">FYJ50_01270</name>
</gene>
<dbReference type="Proteomes" id="UP000470082">
    <property type="component" value="Unassembled WGS sequence"/>
</dbReference>
<dbReference type="PANTHER" id="PTHR37836">
    <property type="entry name" value="LMO1036 PROTEIN"/>
    <property type="match status" value="1"/>
</dbReference>
<organism evidence="4 5">
    <name type="scientific">Floccifex porci</name>
    <dbReference type="NCBI Taxonomy" id="2606629"/>
    <lineage>
        <taxon>Bacteria</taxon>
        <taxon>Bacillati</taxon>
        <taxon>Bacillota</taxon>
        <taxon>Erysipelotrichia</taxon>
        <taxon>Erysipelotrichales</taxon>
        <taxon>Erysipelotrichaceae</taxon>
        <taxon>Floccifex</taxon>
    </lineage>
</organism>
<sequence length="519" mass="61580">MRVERYRTLRLYFETQIEDPYFNCELKAIFTNGKTSIVREAYWDGFQKMGIAFSPVLLGDWQYRLESNDSELNGKTGWIECVPYSGTLDIYKHGFIKVSQDKRYFTYADGTPFFWLGDTHWEFAYKEKWDQSNHPHMDSMFKGMVDLRKKQGYTVYQTNLRSDELMGGKEHYWKENRPNVSFYQNELDRRMEYIADAGLVNALGLAWFMSIENQVEKYKELASYIVARYGSYPMVYTIAGEVAGYEVSKRDFYIDQWKIIGEFIHHIDGYHHPLTAHYTNERPFATYYQEEEWMDFTLNQAGHGDYIIKASDYLNYKKDKPFVEGEAFYEYCSTLEENGTRLCDEDMVRRVAYITIQSGGCGYTYGAQGIWDCVWEKGMENKMSLFNRFDIPWYIAIDGNAGKQMAYFKQFYLDQHFEELYPYHTSQGAENDPFGKKMPMVTVSKDHTHWVFYYPASTRRSGVLNGFVPGNYKCMWFDPRSGQYRKEKDQIIEQSWKTISKPDEKDWCLVLKRRKYDKD</sequence>
<evidence type="ECO:0000313" key="5">
    <source>
        <dbReference type="Proteomes" id="UP000470082"/>
    </source>
</evidence>
<dbReference type="Gene3D" id="2.60.40.10">
    <property type="entry name" value="Immunoglobulins"/>
    <property type="match status" value="1"/>
</dbReference>
<dbReference type="Pfam" id="PF12904">
    <property type="entry name" value="Collagen_bind_2"/>
    <property type="match status" value="1"/>
</dbReference>
<dbReference type="Gene3D" id="3.20.20.80">
    <property type="entry name" value="Glycosidases"/>
    <property type="match status" value="1"/>
</dbReference>
<dbReference type="AlphaFoldDB" id="A0A7X2N1I2"/>
<dbReference type="RefSeq" id="WP_154459235.1">
    <property type="nucleotide sequence ID" value="NZ_VUMM01000002.1"/>
</dbReference>
<evidence type="ECO:0000313" key="4">
    <source>
        <dbReference type="EMBL" id="MSS00760.1"/>
    </source>
</evidence>
<feature type="domain" description="DUF5060" evidence="3">
    <location>
        <begin position="3"/>
        <end position="68"/>
    </location>
</feature>
<reference evidence="4 5" key="1">
    <citation type="submission" date="2019-08" db="EMBL/GenBank/DDBJ databases">
        <title>In-depth cultivation of the pig gut microbiome towards novel bacterial diversity and tailored functional studies.</title>
        <authorList>
            <person name="Wylensek D."/>
            <person name="Hitch T.C.A."/>
            <person name="Clavel T."/>
        </authorList>
    </citation>
    <scope>NUCLEOTIDE SEQUENCE [LARGE SCALE GENOMIC DNA]</scope>
    <source>
        <strain evidence="4 5">LKV-178-WT-2G</strain>
    </source>
</reference>
<dbReference type="InterPro" id="IPR025277">
    <property type="entry name" value="Apiosidase-like_cat_dom"/>
</dbReference>
<dbReference type="InterPro" id="IPR017853">
    <property type="entry name" value="GH"/>
</dbReference>
<dbReference type="InterPro" id="IPR032260">
    <property type="entry name" value="DUF5060"/>
</dbReference>
<protein>
    <submittedName>
        <fullName evidence="4">DUF4038 domain-containing protein</fullName>
    </submittedName>
</protein>
<dbReference type="EMBL" id="VUMM01000002">
    <property type="protein sequence ID" value="MSS00760.1"/>
    <property type="molecule type" value="Genomic_DNA"/>
</dbReference>
<evidence type="ECO:0000259" key="2">
    <source>
        <dbReference type="Pfam" id="PF13204"/>
    </source>
</evidence>
<evidence type="ECO:0000259" key="3">
    <source>
        <dbReference type="Pfam" id="PF16586"/>
    </source>
</evidence>
<feature type="domain" description="Apiosidase-like catalytic" evidence="2">
    <location>
        <begin position="99"/>
        <end position="417"/>
    </location>
</feature>
<dbReference type="SUPFAM" id="SSF51445">
    <property type="entry name" value="(Trans)glycosidases"/>
    <property type="match status" value="1"/>
</dbReference>
<proteinExistence type="predicted"/>
<accession>A0A7X2N1I2</accession>
<feature type="domain" description="Putative collagen-binding" evidence="1">
    <location>
        <begin position="440"/>
        <end position="511"/>
    </location>
</feature>